<proteinExistence type="predicted"/>
<gene>
    <name evidence="1" type="ORF">H4O24_09805</name>
</gene>
<accession>A0A7G6VRB9</accession>
<evidence type="ECO:0000313" key="2">
    <source>
        <dbReference type="Proteomes" id="UP000515297"/>
    </source>
</evidence>
<dbReference type="Proteomes" id="UP000515297">
    <property type="component" value="Chromosome"/>
</dbReference>
<evidence type="ECO:0000313" key="1">
    <source>
        <dbReference type="EMBL" id="QNE04284.1"/>
    </source>
</evidence>
<reference evidence="1 2" key="1">
    <citation type="submission" date="2020-08" db="EMBL/GenBank/DDBJ databases">
        <authorList>
            <person name="Liu G."/>
            <person name="Sun C."/>
        </authorList>
    </citation>
    <scope>NUCLEOTIDE SEQUENCE [LARGE SCALE GENOMIC DNA]</scope>
    <source>
        <strain evidence="1 2">OT19</strain>
    </source>
</reference>
<sequence length="182" mass="20167">MTTALKPALKPARTAHHNSWTRTKMTIFLRELAASQSVSQAASAVGLSRQSAYKLRDRLVGTPFALGWEVALEAGITQLAHAMLDRAINGVEVPHYYKGELVGTSRQYDERLAIWIAANPWKVGRHQLAREYSAKGFDELLARIESGPLDWTDEEAGREGAEALRRARTYQGALEGWYGSNA</sequence>
<dbReference type="EMBL" id="CP060052">
    <property type="protein sequence ID" value="QNE04284.1"/>
    <property type="molecule type" value="Genomic_DNA"/>
</dbReference>
<organism evidence="1 2">
    <name type="scientific">Croceicoccus marinus</name>
    <dbReference type="NCBI Taxonomy" id="450378"/>
    <lineage>
        <taxon>Bacteria</taxon>
        <taxon>Pseudomonadati</taxon>
        <taxon>Pseudomonadota</taxon>
        <taxon>Alphaproteobacteria</taxon>
        <taxon>Sphingomonadales</taxon>
        <taxon>Erythrobacteraceae</taxon>
        <taxon>Croceicoccus</taxon>
    </lineage>
</organism>
<dbReference type="RefSeq" id="WP_185883578.1">
    <property type="nucleotide sequence ID" value="NZ_CP060052.1"/>
</dbReference>
<name>A0A7G6VRB9_9SPHN</name>
<dbReference type="AlphaFoldDB" id="A0A7G6VRB9"/>
<evidence type="ECO:0008006" key="3">
    <source>
        <dbReference type="Google" id="ProtNLM"/>
    </source>
</evidence>
<protein>
    <recommendedName>
        <fullName evidence="3">LysR family transcriptional regulator</fullName>
    </recommendedName>
</protein>